<proteinExistence type="inferred from homology"/>
<dbReference type="InterPro" id="IPR011698">
    <property type="entry name" value="GATase_3"/>
</dbReference>
<feature type="site" description="Increases nucleophilicity of active site Cys" evidence="7">
    <location>
        <position position="435"/>
    </location>
</feature>
<dbReference type="CDD" id="cd05388">
    <property type="entry name" value="CobB_N"/>
    <property type="match status" value="1"/>
</dbReference>
<reference evidence="10" key="1">
    <citation type="journal article" date="2020" name="mSystems">
        <title>Genome- and Community-Level Interaction Insights into Carbon Utilization and Element Cycling Functions of Hydrothermarchaeota in Hydrothermal Sediment.</title>
        <authorList>
            <person name="Zhou Z."/>
            <person name="Liu Y."/>
            <person name="Xu W."/>
            <person name="Pan J."/>
            <person name="Luo Z.H."/>
            <person name="Li M."/>
        </authorList>
    </citation>
    <scope>NUCLEOTIDE SEQUENCE [LARGE SCALE GENOMIC DNA]</scope>
    <source>
        <strain evidence="10">HyVt-219</strain>
    </source>
</reference>
<dbReference type="NCBIfam" id="TIGR00379">
    <property type="entry name" value="cobB"/>
    <property type="match status" value="1"/>
</dbReference>
<protein>
    <recommendedName>
        <fullName evidence="7">Cobyrinate a,c-diamide synthase</fullName>
        <ecNumber evidence="7">6.3.5.11</ecNumber>
    </recommendedName>
    <alternativeName>
        <fullName evidence="7">Cobyrinic acid a,c-diamide synthetase</fullName>
    </alternativeName>
</protein>
<dbReference type="PROSITE" id="PS51274">
    <property type="entry name" value="GATASE_COBBQ"/>
    <property type="match status" value="1"/>
</dbReference>
<feature type="active site" description="Nucleophile" evidence="7">
    <location>
        <position position="333"/>
    </location>
</feature>
<keyword evidence="5 7" id="KW-0460">Magnesium</keyword>
<keyword evidence="3 7" id="KW-0547">Nucleotide-binding</keyword>
<evidence type="ECO:0000256" key="7">
    <source>
        <dbReference type="HAMAP-Rule" id="MF_00027"/>
    </source>
</evidence>
<dbReference type="AlphaFoldDB" id="A0A7V0N1A0"/>
<evidence type="ECO:0000256" key="2">
    <source>
        <dbReference type="ARBA" id="ARBA00022598"/>
    </source>
</evidence>
<keyword evidence="6 7" id="KW-0315">Glutamine amidotransferase</keyword>
<dbReference type="InterPro" id="IPR027417">
    <property type="entry name" value="P-loop_NTPase"/>
</dbReference>
<comment type="catalytic activity">
    <reaction evidence="7">
        <text>cob(II)yrinate + 2 L-glutamine + 2 ATP + 2 H2O = cob(II)yrinate a,c diamide + 2 L-glutamate + 2 ADP + 2 phosphate + 2 H(+)</text>
        <dbReference type="Rhea" id="RHEA:26289"/>
        <dbReference type="ChEBI" id="CHEBI:15377"/>
        <dbReference type="ChEBI" id="CHEBI:15378"/>
        <dbReference type="ChEBI" id="CHEBI:29985"/>
        <dbReference type="ChEBI" id="CHEBI:30616"/>
        <dbReference type="ChEBI" id="CHEBI:43474"/>
        <dbReference type="ChEBI" id="CHEBI:58359"/>
        <dbReference type="ChEBI" id="CHEBI:58537"/>
        <dbReference type="ChEBI" id="CHEBI:58894"/>
        <dbReference type="ChEBI" id="CHEBI:456216"/>
        <dbReference type="EC" id="6.3.5.11"/>
    </reaction>
</comment>
<dbReference type="EMBL" id="DRBC01000381">
    <property type="protein sequence ID" value="HDN85348.1"/>
    <property type="molecule type" value="Genomic_DNA"/>
</dbReference>
<evidence type="ECO:0000256" key="4">
    <source>
        <dbReference type="ARBA" id="ARBA00022840"/>
    </source>
</evidence>
<name>A0A7V0N1A0_UNCAE</name>
<evidence type="ECO:0000256" key="6">
    <source>
        <dbReference type="ARBA" id="ARBA00022962"/>
    </source>
</evidence>
<dbReference type="Pfam" id="PF01656">
    <property type="entry name" value="CbiA"/>
    <property type="match status" value="1"/>
</dbReference>
<keyword evidence="7" id="KW-0169">Cobalamin biosynthesis</keyword>
<dbReference type="SUPFAM" id="SSF52317">
    <property type="entry name" value="Class I glutamine amidotransferase-like"/>
    <property type="match status" value="1"/>
</dbReference>
<sequence length="466" mass="52474">MNYPRIILAGTNSAVGKTTLTLGIILALRKRGLKVQPFKAGPDYIDPTYHTQISGRFCRNLDSWLLSREVILELFERQAKIADISVIEGVMGLYDGLGDVEEGSTAHLAKLLACPVILVVDVYSMSRSAGAQVLGYREFDKRVNIAGVILNNVGSVTHYQNTKSVIEVKTKTPVLGFLPKDSTLRLPERHLGLIPTQEKKLVSAFCEKLLNLVEKNIDMDRIIRISRQTQGFPSGRKIIFSPKPVQNKITVAVARDEAFDFYYQDNLDILEYFGAKLVEFSPLRSKRLPRDIDGIYIGGGFPELFAPQLAGNTQLKNELYQRVKNGLPVYAECGGLMYLMEKLVDFHGEDFSMVGVFKGSVSMAKKLQFLGYVEVETLKNNILSKKGDRNKAHIFHWSYLKDIPDNVCFAYKIRNNKGVFYDGLIKENVLASYAHLHFASNVDFAKNFIRSCREYKKLGMKRSAYG</sequence>
<dbReference type="HAMAP" id="MF_00027">
    <property type="entry name" value="CobB_CbiA"/>
    <property type="match status" value="1"/>
</dbReference>
<gene>
    <name evidence="7" type="primary">cbiA</name>
    <name evidence="10" type="ORF">ENG47_06315</name>
</gene>
<dbReference type="EC" id="6.3.5.11" evidence="7"/>
<comment type="miscellaneous">
    <text evidence="7">The a and c carboxylates of cobyrinate are activated for nucleophilic attack via formation of a phosphorylated intermediate by ATP. CbiA catalyzes first the amidation of the c-carboxylate, and then that of the a-carboxylate.</text>
</comment>
<evidence type="ECO:0000259" key="8">
    <source>
        <dbReference type="Pfam" id="PF01656"/>
    </source>
</evidence>
<dbReference type="GO" id="GO:0009236">
    <property type="term" value="P:cobalamin biosynthetic process"/>
    <property type="evidence" value="ECO:0007669"/>
    <property type="project" value="UniProtKB-UniRule"/>
</dbReference>
<organism evidence="10">
    <name type="scientific">Aerophobetes bacterium</name>
    <dbReference type="NCBI Taxonomy" id="2030807"/>
    <lineage>
        <taxon>Bacteria</taxon>
        <taxon>Candidatus Aerophobota</taxon>
    </lineage>
</organism>
<evidence type="ECO:0000256" key="3">
    <source>
        <dbReference type="ARBA" id="ARBA00022741"/>
    </source>
</evidence>
<evidence type="ECO:0000256" key="1">
    <source>
        <dbReference type="ARBA" id="ARBA00001946"/>
    </source>
</evidence>
<comment type="caution">
    <text evidence="10">The sequence shown here is derived from an EMBL/GenBank/DDBJ whole genome shotgun (WGS) entry which is preliminary data.</text>
</comment>
<dbReference type="PANTHER" id="PTHR43873">
    <property type="entry name" value="COBYRINATE A,C-DIAMIDE SYNTHASE"/>
    <property type="match status" value="1"/>
</dbReference>
<accession>A0A7V0N1A0</accession>
<feature type="domain" description="CobQ/CobB/MinD/ParA nucleotide binding" evidence="8">
    <location>
        <begin position="6"/>
        <end position="191"/>
    </location>
</feature>
<dbReference type="InterPro" id="IPR029062">
    <property type="entry name" value="Class_I_gatase-like"/>
</dbReference>
<dbReference type="Gene3D" id="3.40.50.880">
    <property type="match status" value="1"/>
</dbReference>
<comment type="similarity">
    <text evidence="7">Belongs to the CobB/CbiA family.</text>
</comment>
<evidence type="ECO:0000256" key="5">
    <source>
        <dbReference type="ARBA" id="ARBA00022842"/>
    </source>
</evidence>
<dbReference type="Pfam" id="PF07685">
    <property type="entry name" value="GATase_3"/>
    <property type="match status" value="1"/>
</dbReference>
<comment type="domain">
    <text evidence="7">Comprises of two domains. The C-terminal domain contains the binding site for glutamine and catalyzes the hydrolysis of this substrate to glutamate and ammonia. The N-terminal domain is anticipated to bind ATP and cobyrinate and catalyzes the ultimate synthesis of the diamide product. The ammonia produced via the glutaminase domain is probably translocated to the adjacent domain via a molecular tunnel, where it reacts with an activated intermediate.</text>
</comment>
<keyword evidence="4 7" id="KW-0067">ATP-binding</keyword>
<dbReference type="GO" id="GO:0005524">
    <property type="term" value="F:ATP binding"/>
    <property type="evidence" value="ECO:0007669"/>
    <property type="project" value="UniProtKB-UniRule"/>
</dbReference>
<evidence type="ECO:0000259" key="9">
    <source>
        <dbReference type="Pfam" id="PF07685"/>
    </source>
</evidence>
<dbReference type="InterPro" id="IPR002586">
    <property type="entry name" value="CobQ/CobB/MinD/ParA_Nub-bd_dom"/>
</dbReference>
<dbReference type="InterPro" id="IPR004484">
    <property type="entry name" value="CbiA/CobB_synth"/>
</dbReference>
<comment type="cofactor">
    <cofactor evidence="1 7">
        <name>Mg(2+)</name>
        <dbReference type="ChEBI" id="CHEBI:18420"/>
    </cofactor>
</comment>
<dbReference type="SUPFAM" id="SSF52540">
    <property type="entry name" value="P-loop containing nucleoside triphosphate hydrolases"/>
    <property type="match status" value="1"/>
</dbReference>
<dbReference type="NCBIfam" id="NF002204">
    <property type="entry name" value="PRK01077.1"/>
    <property type="match status" value="1"/>
</dbReference>
<dbReference type="UniPathway" id="UPA00148">
    <property type="reaction ID" value="UER00231"/>
</dbReference>
<dbReference type="Gene3D" id="3.40.50.300">
    <property type="entry name" value="P-loop containing nucleotide triphosphate hydrolases"/>
    <property type="match status" value="2"/>
</dbReference>
<keyword evidence="2 7" id="KW-0436">Ligase</keyword>
<dbReference type="Proteomes" id="UP000885660">
    <property type="component" value="Unassembled WGS sequence"/>
</dbReference>
<evidence type="ECO:0000313" key="10">
    <source>
        <dbReference type="EMBL" id="HDN85348.1"/>
    </source>
</evidence>
<feature type="domain" description="CobB/CobQ-like glutamine amidotransferase" evidence="9">
    <location>
        <begin position="250"/>
        <end position="440"/>
    </location>
</feature>
<comment type="pathway">
    <text evidence="7">Cofactor biosynthesis; adenosylcobalamin biosynthesis; cob(II)yrinate a,c-diamide from sirohydrochlorin (anaerobic route): step 10/10.</text>
</comment>
<dbReference type="PANTHER" id="PTHR43873:SF1">
    <property type="entry name" value="COBYRINATE A,C-DIAMIDE SYNTHASE"/>
    <property type="match status" value="1"/>
</dbReference>
<dbReference type="CDD" id="cd03130">
    <property type="entry name" value="GATase1_CobB"/>
    <property type="match status" value="1"/>
</dbReference>
<dbReference type="GO" id="GO:0042242">
    <property type="term" value="F:cobyrinic acid a,c-diamide synthase activity"/>
    <property type="evidence" value="ECO:0007669"/>
    <property type="project" value="UniProtKB-UniRule"/>
</dbReference>
<comment type="function">
    <text evidence="7">Catalyzes the ATP-dependent amidation of the two carboxylate groups at positions a and c of cobyrinate, using either L-glutamine or ammonia as the nitrogen source.</text>
</comment>